<accession>A0A7S0HBB7</accession>
<proteinExistence type="predicted"/>
<reference evidence="1" key="1">
    <citation type="submission" date="2021-01" db="EMBL/GenBank/DDBJ databases">
        <authorList>
            <person name="Corre E."/>
            <person name="Pelletier E."/>
            <person name="Niang G."/>
            <person name="Scheremetjew M."/>
            <person name="Finn R."/>
            <person name="Kale V."/>
            <person name="Holt S."/>
            <person name="Cochrane G."/>
            <person name="Meng A."/>
            <person name="Brown T."/>
            <person name="Cohen L."/>
        </authorList>
    </citation>
    <scope>NUCLEOTIDE SEQUENCE</scope>
    <source>
        <strain evidence="1">CCMP325</strain>
    </source>
</reference>
<name>A0A7S0HBB7_9CRYP</name>
<organism evidence="1">
    <name type="scientific">Hanusia phi</name>
    <dbReference type="NCBI Taxonomy" id="3032"/>
    <lineage>
        <taxon>Eukaryota</taxon>
        <taxon>Cryptophyceae</taxon>
        <taxon>Pyrenomonadales</taxon>
        <taxon>Geminigeraceae</taxon>
        <taxon>Hanusia</taxon>
    </lineage>
</organism>
<gene>
    <name evidence="1" type="ORF">HPHI1048_LOCUS3431</name>
</gene>
<dbReference type="AlphaFoldDB" id="A0A7S0HBB7"/>
<protein>
    <submittedName>
        <fullName evidence="1">Uncharacterized protein</fullName>
    </submittedName>
</protein>
<dbReference type="PROSITE" id="PS51257">
    <property type="entry name" value="PROKAR_LIPOPROTEIN"/>
    <property type="match status" value="1"/>
</dbReference>
<sequence length="624" mass="71507">MKTSIFARRNVFLLATFLVACICKLIGATEDVSLKRFLFVVRLGQHWEDLRIFNHDIGGFGADAIGIVCNEFPSGEILQIASMSNTHQGVSTTCPLDFVTEETLLKASWKNITVFRLSECSSGYVDLLSWFLIEHYSRLYSFFIPILSLETNVASRWKVLTQQFFETYATNQEVRRFWADYTYPSHKEQLLVELKKSSFAINLDEMDHVLSNCSPFHAPATPKHFVYLATAETKGHITFEHNLVDADSDAIFCIWGEPPPQVELECEIMCHEDISLCRQVCKESIEIAQSRDKDPFQYVYIRGSSFQEGRNFLLQEARRRGNYAYFVFMVDDMVVNHRNFQSGLMGLHPFRTLENYLRAWQPAVAVPGATRRDEDYLIDPAGEVVPIYGFDHLLIAVHHDAVDLLLPYTLRYENVSWWYSQHVFNLISAMFFGPEHVIQIHAIVAETFNAGYVSYPHEIEFDVPLSWIITAAKDKNRLNSLFFHEHNCPSPKDFRSNPKIGPMAEGYNRILLEGKDFNACHPYFRSFSSRKSEYLQREGFSPALCADPDPSVSSMLVELMKEEEIHNGTICYWCMMHPKSPETSNCANRISGAELKQETSAGRRLYSGEQQLRLGVDKDGNLLS</sequence>
<dbReference type="EMBL" id="HBEO01004822">
    <property type="protein sequence ID" value="CAD8471187.1"/>
    <property type="molecule type" value="Transcribed_RNA"/>
</dbReference>
<evidence type="ECO:0000313" key="1">
    <source>
        <dbReference type="EMBL" id="CAD8471187.1"/>
    </source>
</evidence>